<evidence type="ECO:0000256" key="1">
    <source>
        <dbReference type="SAM" id="MobiDB-lite"/>
    </source>
</evidence>
<feature type="compositionally biased region" description="Polar residues" evidence="1">
    <location>
        <begin position="12"/>
        <end position="24"/>
    </location>
</feature>
<feature type="region of interest" description="Disordered" evidence="1">
    <location>
        <begin position="95"/>
        <end position="125"/>
    </location>
</feature>
<sequence>MASRSPQHRFSAPTQPSPAHTTGESGPKPLKQHHPSPTLRTHGTTHNPQNLALPLLVPSFPFLPLLLLPSTNPPLVSHLAKPSPQRHNHMTLTSCTTYSHTPAPISPTRPAWWRNPAPRPTKTLM</sequence>
<name>A0A9P4V1P9_9PLEO</name>
<proteinExistence type="predicted"/>
<comment type="caution">
    <text evidence="2">The sequence shown here is derived from an EMBL/GenBank/DDBJ whole genome shotgun (WGS) entry which is preliminary data.</text>
</comment>
<evidence type="ECO:0000313" key="3">
    <source>
        <dbReference type="Proteomes" id="UP000799444"/>
    </source>
</evidence>
<feature type="compositionally biased region" description="Polar residues" evidence="1">
    <location>
        <begin position="38"/>
        <end position="50"/>
    </location>
</feature>
<organism evidence="2 3">
    <name type="scientific">Polyplosphaeria fusca</name>
    <dbReference type="NCBI Taxonomy" id="682080"/>
    <lineage>
        <taxon>Eukaryota</taxon>
        <taxon>Fungi</taxon>
        <taxon>Dikarya</taxon>
        <taxon>Ascomycota</taxon>
        <taxon>Pezizomycotina</taxon>
        <taxon>Dothideomycetes</taxon>
        <taxon>Pleosporomycetidae</taxon>
        <taxon>Pleosporales</taxon>
        <taxon>Tetraplosphaeriaceae</taxon>
        <taxon>Polyplosphaeria</taxon>
    </lineage>
</organism>
<keyword evidence="3" id="KW-1185">Reference proteome</keyword>
<reference evidence="2" key="1">
    <citation type="journal article" date="2020" name="Stud. Mycol.">
        <title>101 Dothideomycetes genomes: a test case for predicting lifestyles and emergence of pathogens.</title>
        <authorList>
            <person name="Haridas S."/>
            <person name="Albert R."/>
            <person name="Binder M."/>
            <person name="Bloem J."/>
            <person name="Labutti K."/>
            <person name="Salamov A."/>
            <person name="Andreopoulos B."/>
            <person name="Baker S."/>
            <person name="Barry K."/>
            <person name="Bills G."/>
            <person name="Bluhm B."/>
            <person name="Cannon C."/>
            <person name="Castanera R."/>
            <person name="Culley D."/>
            <person name="Daum C."/>
            <person name="Ezra D."/>
            <person name="Gonzalez J."/>
            <person name="Henrissat B."/>
            <person name="Kuo A."/>
            <person name="Liang C."/>
            <person name="Lipzen A."/>
            <person name="Lutzoni F."/>
            <person name="Magnuson J."/>
            <person name="Mondo S."/>
            <person name="Nolan M."/>
            <person name="Ohm R."/>
            <person name="Pangilinan J."/>
            <person name="Park H.-J."/>
            <person name="Ramirez L."/>
            <person name="Alfaro M."/>
            <person name="Sun H."/>
            <person name="Tritt A."/>
            <person name="Yoshinaga Y."/>
            <person name="Zwiers L.-H."/>
            <person name="Turgeon B."/>
            <person name="Goodwin S."/>
            <person name="Spatafora J."/>
            <person name="Crous P."/>
            <person name="Grigoriev I."/>
        </authorList>
    </citation>
    <scope>NUCLEOTIDE SEQUENCE</scope>
    <source>
        <strain evidence="2">CBS 125425</strain>
    </source>
</reference>
<dbReference type="AlphaFoldDB" id="A0A9P4V1P9"/>
<feature type="region of interest" description="Disordered" evidence="1">
    <location>
        <begin position="1"/>
        <end position="51"/>
    </location>
</feature>
<dbReference type="EMBL" id="ML996161">
    <property type="protein sequence ID" value="KAF2733441.1"/>
    <property type="molecule type" value="Genomic_DNA"/>
</dbReference>
<evidence type="ECO:0000313" key="2">
    <source>
        <dbReference type="EMBL" id="KAF2733441.1"/>
    </source>
</evidence>
<protein>
    <submittedName>
        <fullName evidence="2">Uncharacterized protein</fullName>
    </submittedName>
</protein>
<gene>
    <name evidence="2" type="ORF">EJ04DRAFT_272136</name>
</gene>
<accession>A0A9P4V1P9</accession>
<dbReference type="Proteomes" id="UP000799444">
    <property type="component" value="Unassembled WGS sequence"/>
</dbReference>